<dbReference type="InParanoid" id="C3Y821"/>
<organism>
    <name type="scientific">Branchiostoma floridae</name>
    <name type="common">Florida lancelet</name>
    <name type="synonym">Amphioxus</name>
    <dbReference type="NCBI Taxonomy" id="7739"/>
    <lineage>
        <taxon>Eukaryota</taxon>
        <taxon>Metazoa</taxon>
        <taxon>Chordata</taxon>
        <taxon>Cephalochordata</taxon>
        <taxon>Leptocardii</taxon>
        <taxon>Amphioxiformes</taxon>
        <taxon>Branchiostomatidae</taxon>
        <taxon>Branchiostoma</taxon>
    </lineage>
</organism>
<feature type="region of interest" description="Disordered" evidence="1">
    <location>
        <begin position="120"/>
        <end position="167"/>
    </location>
</feature>
<gene>
    <name evidence="2" type="ORF">BRAFLDRAFT_69912</name>
</gene>
<accession>C3Y821</accession>
<sequence>MHRCEIGSAQNSQKALARPLSIHPGTCALQPVNYVRYKYNYTNKTLSHCVTNIKMTSLEQNSKYHVLEDKLLFKPLGKSVGMSAAVLLQVVAYDAEKPLHILHSSTVVASCLRSVDYRGRLGQNDSNTSEPNSKRHEADSNTSEPNSKRHEADSNTSEPSSKQRGRFQHLRAQFQSCRAAQLTLHISLMESAVMASVALHRSDTSS</sequence>
<evidence type="ECO:0000256" key="1">
    <source>
        <dbReference type="SAM" id="MobiDB-lite"/>
    </source>
</evidence>
<proteinExistence type="predicted"/>
<protein>
    <submittedName>
        <fullName evidence="2">Uncharacterized protein</fullName>
    </submittedName>
</protein>
<dbReference type="AlphaFoldDB" id="C3Y821"/>
<reference evidence="2" key="1">
    <citation type="journal article" date="2008" name="Nature">
        <title>The amphioxus genome and the evolution of the chordate karyotype.</title>
        <authorList>
            <consortium name="US DOE Joint Genome Institute (JGI-PGF)"/>
            <person name="Putnam N.H."/>
            <person name="Butts T."/>
            <person name="Ferrier D.E.K."/>
            <person name="Furlong R.F."/>
            <person name="Hellsten U."/>
            <person name="Kawashima T."/>
            <person name="Robinson-Rechavi M."/>
            <person name="Shoguchi E."/>
            <person name="Terry A."/>
            <person name="Yu J.-K."/>
            <person name="Benito-Gutierrez E.L."/>
            <person name="Dubchak I."/>
            <person name="Garcia-Fernandez J."/>
            <person name="Gibson-Brown J.J."/>
            <person name="Grigoriev I.V."/>
            <person name="Horton A.C."/>
            <person name="de Jong P.J."/>
            <person name="Jurka J."/>
            <person name="Kapitonov V.V."/>
            <person name="Kohara Y."/>
            <person name="Kuroki Y."/>
            <person name="Lindquist E."/>
            <person name="Lucas S."/>
            <person name="Osoegawa K."/>
            <person name="Pennacchio L.A."/>
            <person name="Salamov A.A."/>
            <person name="Satou Y."/>
            <person name="Sauka-Spengler T."/>
            <person name="Schmutz J."/>
            <person name="Shin-I T."/>
            <person name="Toyoda A."/>
            <person name="Bronner-Fraser M."/>
            <person name="Fujiyama A."/>
            <person name="Holland L.Z."/>
            <person name="Holland P.W.H."/>
            <person name="Satoh N."/>
            <person name="Rokhsar D.S."/>
        </authorList>
    </citation>
    <scope>NUCLEOTIDE SEQUENCE [LARGE SCALE GENOMIC DNA]</scope>
    <source>
        <strain evidence="2">S238N-H82</strain>
        <tissue evidence="2">Testes</tissue>
    </source>
</reference>
<name>C3Y821_BRAFL</name>
<evidence type="ECO:0000313" key="2">
    <source>
        <dbReference type="EMBL" id="EEN63490.1"/>
    </source>
</evidence>
<dbReference type="EMBL" id="GG666491">
    <property type="protein sequence ID" value="EEN63490.1"/>
    <property type="molecule type" value="Genomic_DNA"/>
</dbReference>